<evidence type="ECO:0000256" key="1">
    <source>
        <dbReference type="ARBA" id="ARBA00022490"/>
    </source>
</evidence>
<evidence type="ECO:0000313" key="4">
    <source>
        <dbReference type="EMBL" id="RNL79312.1"/>
    </source>
</evidence>
<evidence type="ECO:0000313" key="5">
    <source>
        <dbReference type="Proteomes" id="UP000277094"/>
    </source>
</evidence>
<dbReference type="Gene3D" id="3.10.20.10">
    <property type="match status" value="1"/>
</dbReference>
<organism evidence="4 5">
    <name type="scientific">Nocardioides marmorisolisilvae</name>
    <dbReference type="NCBI Taxonomy" id="1542737"/>
    <lineage>
        <taxon>Bacteria</taxon>
        <taxon>Bacillati</taxon>
        <taxon>Actinomycetota</taxon>
        <taxon>Actinomycetes</taxon>
        <taxon>Propionibacteriales</taxon>
        <taxon>Nocardioidaceae</taxon>
        <taxon>Nocardioides</taxon>
    </lineage>
</organism>
<dbReference type="InterPro" id="IPR016193">
    <property type="entry name" value="Cytidine_deaminase-like"/>
</dbReference>
<dbReference type="Pfam" id="PF02634">
    <property type="entry name" value="FdhD-NarQ"/>
    <property type="match status" value="1"/>
</dbReference>
<dbReference type="Gene3D" id="3.40.140.10">
    <property type="entry name" value="Cytidine Deaminase, domain 2"/>
    <property type="match status" value="1"/>
</dbReference>
<reference evidence="4 5" key="1">
    <citation type="submission" date="2018-11" db="EMBL/GenBank/DDBJ databases">
        <authorList>
            <person name="Li F."/>
        </authorList>
    </citation>
    <scope>NUCLEOTIDE SEQUENCE [LARGE SCALE GENOMIC DNA]</scope>
    <source>
        <strain evidence="4 5">KIS18-7</strain>
    </source>
</reference>
<comment type="caution">
    <text evidence="4">The sequence shown here is derived from an EMBL/GenBank/DDBJ whole genome shotgun (WGS) entry which is preliminary data.</text>
</comment>
<comment type="subcellular location">
    <subcellularLocation>
        <location evidence="3">Cytoplasm</location>
    </subcellularLocation>
</comment>
<dbReference type="GO" id="GO:0016783">
    <property type="term" value="F:sulfurtransferase activity"/>
    <property type="evidence" value="ECO:0007669"/>
    <property type="project" value="InterPro"/>
</dbReference>
<dbReference type="HAMAP" id="MF_00187">
    <property type="entry name" value="FdhD"/>
    <property type="match status" value="1"/>
</dbReference>
<keyword evidence="4" id="KW-0808">Transferase</keyword>
<keyword evidence="5" id="KW-1185">Reference proteome</keyword>
<dbReference type="RefSeq" id="WP_123233814.1">
    <property type="nucleotide sequence ID" value="NZ_RJSG01000002.1"/>
</dbReference>
<dbReference type="SUPFAM" id="SSF53927">
    <property type="entry name" value="Cytidine deaminase-like"/>
    <property type="match status" value="1"/>
</dbReference>
<dbReference type="GO" id="GO:0005737">
    <property type="term" value="C:cytoplasm"/>
    <property type="evidence" value="ECO:0007669"/>
    <property type="project" value="UniProtKB-SubCell"/>
</dbReference>
<sequence length="277" mass="28740">MSDTRARRPGPTVRTRVVEVNGDTVTEHEDRLATEEPLEIRLAWPGAVAERLAVTMRTPGHDFELAAGWLVHEQIVPASAIESVRYCTDADLAEEEEFNVVTVHSSVAPAYLPAARTVSSACGVCGTGSIDDALRAAAPVASTVVVPFDVVRALPEALRAAQPGFDRTGGLHAAGLFETDGTAVVVREDVGRHNAVDKAVGSRLLGGQDVPPVLVLSGRVGFELVQKAVVSGISAVVAVGAPSSLAVSLAERAGVGLAGFTRSDRCVAYAGAARFGV</sequence>
<evidence type="ECO:0000256" key="3">
    <source>
        <dbReference type="HAMAP-Rule" id="MF_00187"/>
    </source>
</evidence>
<dbReference type="GO" id="GO:0097163">
    <property type="term" value="F:sulfur carrier activity"/>
    <property type="evidence" value="ECO:0007669"/>
    <property type="project" value="UniProtKB-UniRule"/>
</dbReference>
<gene>
    <name evidence="3" type="primary">fdhD</name>
    <name evidence="4" type="ORF">EFL95_09950</name>
</gene>
<keyword evidence="2 3" id="KW-0501">Molybdenum cofactor biosynthesis</keyword>
<dbReference type="AlphaFoldDB" id="A0A3N0DUL1"/>
<dbReference type="PANTHER" id="PTHR30592">
    <property type="entry name" value="FORMATE DEHYDROGENASE"/>
    <property type="match status" value="1"/>
</dbReference>
<keyword evidence="1 3" id="KW-0963">Cytoplasm</keyword>
<comment type="function">
    <text evidence="3">Required for formate dehydrogenase (FDH) activity. Acts as a sulfur carrier protein that transfers sulfur from IscS to the molybdenum cofactor prior to its insertion into FDH.</text>
</comment>
<dbReference type="EMBL" id="RJSG01000002">
    <property type="protein sequence ID" value="RNL79312.1"/>
    <property type="molecule type" value="Genomic_DNA"/>
</dbReference>
<accession>A0A3N0DUL1</accession>
<dbReference type="PANTHER" id="PTHR30592:SF1">
    <property type="entry name" value="SULFUR CARRIER PROTEIN FDHD"/>
    <property type="match status" value="1"/>
</dbReference>
<dbReference type="PIRSF" id="PIRSF015626">
    <property type="entry name" value="FdhD"/>
    <property type="match status" value="1"/>
</dbReference>
<comment type="similarity">
    <text evidence="3">Belongs to the FdhD family.</text>
</comment>
<feature type="binding site" evidence="3">
    <location>
        <begin position="260"/>
        <end position="265"/>
    </location>
    <ligand>
        <name>Mo-bis(molybdopterin guanine dinucleotide)</name>
        <dbReference type="ChEBI" id="CHEBI:60539"/>
    </ligand>
</feature>
<evidence type="ECO:0000256" key="2">
    <source>
        <dbReference type="ARBA" id="ARBA00023150"/>
    </source>
</evidence>
<proteinExistence type="inferred from homology"/>
<dbReference type="GO" id="GO:0006777">
    <property type="term" value="P:Mo-molybdopterin cofactor biosynthetic process"/>
    <property type="evidence" value="ECO:0007669"/>
    <property type="project" value="UniProtKB-UniRule"/>
</dbReference>
<feature type="active site" description="Cysteine persulfide intermediate" evidence="3">
    <location>
        <position position="122"/>
    </location>
</feature>
<dbReference type="Proteomes" id="UP000277094">
    <property type="component" value="Unassembled WGS sequence"/>
</dbReference>
<name>A0A3N0DUL1_9ACTN</name>
<dbReference type="InterPro" id="IPR003786">
    <property type="entry name" value="FdhD"/>
</dbReference>
<dbReference type="OrthoDB" id="3197277at2"/>
<protein>
    <recommendedName>
        <fullName evidence="3">Sulfur carrier protein FdhD</fullName>
    </recommendedName>
</protein>